<feature type="region of interest" description="Disordered" evidence="1">
    <location>
        <begin position="379"/>
        <end position="417"/>
    </location>
</feature>
<dbReference type="InterPro" id="IPR007268">
    <property type="entry name" value="Rad9/Ddc1"/>
</dbReference>
<evidence type="ECO:0000313" key="3">
    <source>
        <dbReference type="Proteomes" id="UP001195914"/>
    </source>
</evidence>
<comment type="caution">
    <text evidence="2">The sequence shown here is derived from an EMBL/GenBank/DDBJ whole genome shotgun (WGS) entry which is preliminary data.</text>
</comment>
<keyword evidence="3" id="KW-1185">Reference proteome</keyword>
<dbReference type="GO" id="GO:0071479">
    <property type="term" value="P:cellular response to ionizing radiation"/>
    <property type="evidence" value="ECO:0007669"/>
    <property type="project" value="TreeGrafter"/>
</dbReference>
<dbReference type="SUPFAM" id="SSF55979">
    <property type="entry name" value="DNA clamp"/>
    <property type="match status" value="1"/>
</dbReference>
<evidence type="ECO:0000313" key="2">
    <source>
        <dbReference type="EMBL" id="KAK1933175.1"/>
    </source>
</evidence>
<gene>
    <name evidence="2" type="ORF">X943_002512</name>
</gene>
<evidence type="ECO:0008006" key="4">
    <source>
        <dbReference type="Google" id="ProtNLM"/>
    </source>
</evidence>
<dbReference type="PANTHER" id="PTHR15237">
    <property type="entry name" value="DNA REPAIR PROTEIN RAD9"/>
    <property type="match status" value="1"/>
</dbReference>
<dbReference type="Proteomes" id="UP001195914">
    <property type="component" value="Unassembled WGS sequence"/>
</dbReference>
<proteinExistence type="predicted"/>
<organism evidence="2 3">
    <name type="scientific">Babesia divergens</name>
    <dbReference type="NCBI Taxonomy" id="32595"/>
    <lineage>
        <taxon>Eukaryota</taxon>
        <taxon>Sar</taxon>
        <taxon>Alveolata</taxon>
        <taxon>Apicomplexa</taxon>
        <taxon>Aconoidasida</taxon>
        <taxon>Piroplasmida</taxon>
        <taxon>Babesiidae</taxon>
        <taxon>Babesia</taxon>
    </lineage>
</organism>
<feature type="compositionally biased region" description="Polar residues" evidence="1">
    <location>
        <begin position="384"/>
        <end position="394"/>
    </location>
</feature>
<name>A0AAD9G7C3_BABDI</name>
<sequence length="491" mass="54578">MEYELNASHTLLLKKIFILFRHVSSNVQIVATLNGLNLYALNGSNSAWLHIQLGKQFFRRIDCPELEDCDSDEPIAAKYWVVASKNLCQALSIVTPAGPKNQGYCAVFLKDVAQGDDNTVRTPVALEKLVIREEREHGYLLSFVLNCAGEHIQRSAIISYEEFKICVPDDIKWSNWHYLRIQPNVLYKSINPYWSPFDDIAISYNPKRDELSLSIVKSIVRSSGRSKSRSNKRAGISGKITINSSHFVRLLLDEELPPPQGITISLKELLSLTSFCESVKAPLSLLMRNPGDPVVVIFGEAVDIVESTTGEISIHQVIADAAAHYAPDHFEALFLGNQNRAWSGALWLSSIQPGNSGHSRQVTQPESEAESQIIASDVKERTSNLDPQPQSSRTADLFKDPLGESSDEEIIPSSKEPTQLGNLSRIQRDLIYKCLALDFMPASSPTPSKGGDSFAGISPRTSEYIRTDEASIDTNSRDRDDIVYDQLAGIW</sequence>
<dbReference type="Pfam" id="PF04139">
    <property type="entry name" value="Rad9"/>
    <property type="match status" value="1"/>
</dbReference>
<dbReference type="PANTHER" id="PTHR15237:SF0">
    <property type="entry name" value="CELL CYCLE CHECKPOINT CONTROL PROTEIN"/>
    <property type="match status" value="1"/>
</dbReference>
<dbReference type="GO" id="GO:0031573">
    <property type="term" value="P:mitotic intra-S DNA damage checkpoint signaling"/>
    <property type="evidence" value="ECO:0007669"/>
    <property type="project" value="TreeGrafter"/>
</dbReference>
<dbReference type="GO" id="GO:0030896">
    <property type="term" value="C:checkpoint clamp complex"/>
    <property type="evidence" value="ECO:0007669"/>
    <property type="project" value="InterPro"/>
</dbReference>
<dbReference type="GO" id="GO:0000076">
    <property type="term" value="P:DNA replication checkpoint signaling"/>
    <property type="evidence" value="ECO:0007669"/>
    <property type="project" value="TreeGrafter"/>
</dbReference>
<reference evidence="2" key="1">
    <citation type="journal article" date="2014" name="Nucleic Acids Res.">
        <title>The evolutionary dynamics of variant antigen genes in Babesia reveal a history of genomic innovation underlying host-parasite interaction.</title>
        <authorList>
            <person name="Jackson A.P."/>
            <person name="Otto T.D."/>
            <person name="Darby A."/>
            <person name="Ramaprasad A."/>
            <person name="Xia D."/>
            <person name="Echaide I.E."/>
            <person name="Farber M."/>
            <person name="Gahlot S."/>
            <person name="Gamble J."/>
            <person name="Gupta D."/>
            <person name="Gupta Y."/>
            <person name="Jackson L."/>
            <person name="Malandrin L."/>
            <person name="Malas T.B."/>
            <person name="Moussa E."/>
            <person name="Nair M."/>
            <person name="Reid A.J."/>
            <person name="Sanders M."/>
            <person name="Sharma J."/>
            <person name="Tracey A."/>
            <person name="Quail M.A."/>
            <person name="Weir W."/>
            <person name="Wastling J.M."/>
            <person name="Hall N."/>
            <person name="Willadsen P."/>
            <person name="Lingelbach K."/>
            <person name="Shiels B."/>
            <person name="Tait A."/>
            <person name="Berriman M."/>
            <person name="Allred D.R."/>
            <person name="Pain A."/>
        </authorList>
    </citation>
    <scope>NUCLEOTIDE SEQUENCE</scope>
    <source>
        <strain evidence="2">1802A</strain>
    </source>
</reference>
<dbReference type="AlphaFoldDB" id="A0AAD9G7C3"/>
<dbReference type="Gene3D" id="3.70.10.10">
    <property type="match status" value="1"/>
</dbReference>
<protein>
    <recommendedName>
        <fullName evidence="4">Cell cycle checkpoint control protein RAD9A</fullName>
    </recommendedName>
</protein>
<dbReference type="GO" id="GO:0006281">
    <property type="term" value="P:DNA repair"/>
    <property type="evidence" value="ECO:0007669"/>
    <property type="project" value="TreeGrafter"/>
</dbReference>
<dbReference type="EMBL" id="JAHBMH010000073">
    <property type="protein sequence ID" value="KAK1933175.1"/>
    <property type="molecule type" value="Genomic_DNA"/>
</dbReference>
<evidence type="ECO:0000256" key="1">
    <source>
        <dbReference type="SAM" id="MobiDB-lite"/>
    </source>
</evidence>
<accession>A0AAD9G7C3</accession>
<reference evidence="2" key="2">
    <citation type="submission" date="2021-05" db="EMBL/GenBank/DDBJ databases">
        <authorList>
            <person name="Pain A."/>
        </authorList>
    </citation>
    <scope>NUCLEOTIDE SEQUENCE</scope>
    <source>
        <strain evidence="2">1802A</strain>
    </source>
</reference>
<dbReference type="InterPro" id="IPR046938">
    <property type="entry name" value="DNA_clamp_sf"/>
</dbReference>